<reference evidence="1 3" key="1">
    <citation type="submission" date="2015-01" db="EMBL/GenBank/DDBJ databases">
        <title>Evolution of Trichinella species and genotypes.</title>
        <authorList>
            <person name="Korhonen P.K."/>
            <person name="Edoardo P."/>
            <person name="Giuseppe L.R."/>
            <person name="Gasser R.B."/>
        </authorList>
    </citation>
    <scope>NUCLEOTIDE SEQUENCE [LARGE SCALE GENOMIC DNA]</scope>
    <source>
        <strain evidence="1">ISS2496</strain>
    </source>
</reference>
<dbReference type="EMBL" id="JYDQ01000994">
    <property type="protein sequence ID" value="KRY06003.1"/>
    <property type="molecule type" value="Genomic_DNA"/>
</dbReference>
<dbReference type="Proteomes" id="UP000054783">
    <property type="component" value="Unassembled WGS sequence"/>
</dbReference>
<evidence type="ECO:0000313" key="1">
    <source>
        <dbReference type="EMBL" id="KRY06001.1"/>
    </source>
</evidence>
<name>A0A0V0Z0N7_9BILA</name>
<keyword evidence="3" id="KW-1185">Reference proteome</keyword>
<dbReference type="AlphaFoldDB" id="A0A0V0Z0N7"/>
<comment type="caution">
    <text evidence="1">The sequence shown here is derived from an EMBL/GenBank/DDBJ whole genome shotgun (WGS) entry which is preliminary data.</text>
</comment>
<organism evidence="1 3">
    <name type="scientific">Trichinella patagoniensis</name>
    <dbReference type="NCBI Taxonomy" id="990121"/>
    <lineage>
        <taxon>Eukaryota</taxon>
        <taxon>Metazoa</taxon>
        <taxon>Ecdysozoa</taxon>
        <taxon>Nematoda</taxon>
        <taxon>Enoplea</taxon>
        <taxon>Dorylaimia</taxon>
        <taxon>Trichinellida</taxon>
        <taxon>Trichinellidae</taxon>
        <taxon>Trichinella</taxon>
    </lineage>
</organism>
<evidence type="ECO:0000313" key="3">
    <source>
        <dbReference type="Proteomes" id="UP000054783"/>
    </source>
</evidence>
<dbReference type="EMBL" id="JYDQ01000995">
    <property type="protein sequence ID" value="KRY06001.1"/>
    <property type="molecule type" value="Genomic_DNA"/>
</dbReference>
<proteinExistence type="predicted"/>
<gene>
    <name evidence="1" type="ORF">T12_10062</name>
    <name evidence="2" type="ORF">T12_16182</name>
</gene>
<sequence>MTNNIHFASSIIDDGIYSSYHGWTRYYSVLPCSHWEPICLPLLQ</sequence>
<protein>
    <submittedName>
        <fullName evidence="1">Uncharacterized protein</fullName>
    </submittedName>
</protein>
<evidence type="ECO:0000313" key="2">
    <source>
        <dbReference type="EMBL" id="KRY06003.1"/>
    </source>
</evidence>
<accession>A0A0V0Z0N7</accession>